<comment type="caution">
    <text evidence="2">The sequence shown here is derived from an EMBL/GenBank/DDBJ whole genome shotgun (WGS) entry which is preliminary data.</text>
</comment>
<dbReference type="InterPro" id="IPR006175">
    <property type="entry name" value="YjgF/YER057c/UK114"/>
</dbReference>
<dbReference type="PANTHER" id="PTHR11803:SF59">
    <property type="entry name" value="ENDORIBONUCLEASE"/>
    <property type="match status" value="1"/>
</dbReference>
<dbReference type="SUPFAM" id="SSF55298">
    <property type="entry name" value="YjgF-like"/>
    <property type="match status" value="1"/>
</dbReference>
<keyword evidence="2" id="KW-0378">Hydrolase</keyword>
<reference evidence="3" key="1">
    <citation type="journal article" date="2019" name="Int. J. Syst. Evol. Microbiol.">
        <title>The Global Catalogue of Microorganisms (GCM) 10K type strain sequencing project: providing services to taxonomists for standard genome sequencing and annotation.</title>
        <authorList>
            <consortium name="The Broad Institute Genomics Platform"/>
            <consortium name="The Broad Institute Genome Sequencing Center for Infectious Disease"/>
            <person name="Wu L."/>
            <person name="Ma J."/>
        </authorList>
    </citation>
    <scope>NUCLEOTIDE SEQUENCE [LARGE SCALE GENOMIC DNA]</scope>
    <source>
        <strain evidence="3">DT43</strain>
    </source>
</reference>
<gene>
    <name evidence="2" type="ORF">ACFPQ3_07200</name>
</gene>
<protein>
    <submittedName>
        <fullName evidence="2">RidA family protein</fullName>
        <ecNumber evidence="2">3.5.-.-</ecNumber>
    </submittedName>
</protein>
<dbReference type="InterPro" id="IPR006056">
    <property type="entry name" value="RidA"/>
</dbReference>
<evidence type="ECO:0000313" key="2">
    <source>
        <dbReference type="EMBL" id="MFC5631365.1"/>
    </source>
</evidence>
<dbReference type="NCBIfam" id="TIGR00004">
    <property type="entry name" value="Rid family detoxifying hydrolase"/>
    <property type="match status" value="1"/>
</dbReference>
<accession>A0ABW0UCT3</accession>
<dbReference type="EMBL" id="JBHSOJ010000016">
    <property type="protein sequence ID" value="MFC5631365.1"/>
    <property type="molecule type" value="Genomic_DNA"/>
</dbReference>
<dbReference type="EC" id="3.5.-.-" evidence="2"/>
<dbReference type="GO" id="GO:0016787">
    <property type="term" value="F:hydrolase activity"/>
    <property type="evidence" value="ECO:0007669"/>
    <property type="project" value="UniProtKB-KW"/>
</dbReference>
<sequence length="128" mass="13793">MIERLTSTKIPAAVGSYSSASKVGNLIFTSGQLPINAETGKIDQPTSIEWQVEQSLKNIKAILEDNGSSMEAIIKTTVYLADIADFNSFNGVYQTFFQNGFPARTAFEVGNLPMGALVEIEAIAEVLS</sequence>
<dbReference type="InterPro" id="IPR035959">
    <property type="entry name" value="RutC-like_sf"/>
</dbReference>
<proteinExistence type="inferred from homology"/>
<organism evidence="2 3">
    <name type="scientific">Streptococcus caledonicus</name>
    <dbReference type="NCBI Taxonomy" id="2614158"/>
    <lineage>
        <taxon>Bacteria</taxon>
        <taxon>Bacillati</taxon>
        <taxon>Bacillota</taxon>
        <taxon>Bacilli</taxon>
        <taxon>Lactobacillales</taxon>
        <taxon>Streptococcaceae</taxon>
        <taxon>Streptococcus</taxon>
    </lineage>
</organism>
<dbReference type="Proteomes" id="UP001596110">
    <property type="component" value="Unassembled WGS sequence"/>
</dbReference>
<dbReference type="RefSeq" id="WP_156805151.1">
    <property type="nucleotide sequence ID" value="NZ_JBHSOJ010000016.1"/>
</dbReference>
<evidence type="ECO:0000313" key="3">
    <source>
        <dbReference type="Proteomes" id="UP001596110"/>
    </source>
</evidence>
<dbReference type="Pfam" id="PF01042">
    <property type="entry name" value="Ribonuc_L-PSP"/>
    <property type="match status" value="1"/>
</dbReference>
<dbReference type="PANTHER" id="PTHR11803">
    <property type="entry name" value="2-IMINOBUTANOATE/2-IMINOPROPANOATE DEAMINASE RIDA"/>
    <property type="match status" value="1"/>
</dbReference>
<name>A0ABW0UCT3_9STRE</name>
<dbReference type="CDD" id="cd00448">
    <property type="entry name" value="YjgF_YER057c_UK114_family"/>
    <property type="match status" value="1"/>
</dbReference>
<evidence type="ECO:0000256" key="1">
    <source>
        <dbReference type="ARBA" id="ARBA00010552"/>
    </source>
</evidence>
<keyword evidence="3" id="KW-1185">Reference proteome</keyword>
<comment type="similarity">
    <text evidence="1">Belongs to the RutC family.</text>
</comment>
<dbReference type="Gene3D" id="3.30.1330.40">
    <property type="entry name" value="RutC-like"/>
    <property type="match status" value="1"/>
</dbReference>